<name>A0A8S2ZZJ2_9BILA</name>
<dbReference type="AlphaFoldDB" id="A0A8S2ZZJ2"/>
<reference evidence="1" key="1">
    <citation type="submission" date="2021-02" db="EMBL/GenBank/DDBJ databases">
        <authorList>
            <person name="Nowell W R."/>
        </authorList>
    </citation>
    <scope>NUCLEOTIDE SEQUENCE</scope>
</reference>
<evidence type="ECO:0000313" key="3">
    <source>
        <dbReference type="Proteomes" id="UP000681720"/>
    </source>
</evidence>
<sequence>MNWSSYFNLSDLQAKMRQTFEAHVPDHIKHTETICSYLQTIEKIQKELDA</sequence>
<proteinExistence type="predicted"/>
<dbReference type="EMBL" id="CAJOBJ010120640">
    <property type="protein sequence ID" value="CAF4674342.1"/>
    <property type="molecule type" value="Genomic_DNA"/>
</dbReference>
<dbReference type="EMBL" id="CAJOBJ010147876">
    <property type="protein sequence ID" value="CAF4792216.1"/>
    <property type="molecule type" value="Genomic_DNA"/>
</dbReference>
<comment type="caution">
    <text evidence="1">The sequence shown here is derived from an EMBL/GenBank/DDBJ whole genome shotgun (WGS) entry which is preliminary data.</text>
</comment>
<feature type="non-terminal residue" evidence="1">
    <location>
        <position position="1"/>
    </location>
</feature>
<gene>
    <name evidence="1" type="ORF">GIL414_LOCUS42023</name>
    <name evidence="2" type="ORF">GIL414_LOCUS46799</name>
</gene>
<dbReference type="Proteomes" id="UP000681720">
    <property type="component" value="Unassembled WGS sequence"/>
</dbReference>
<accession>A0A8S2ZZJ2</accession>
<evidence type="ECO:0000313" key="2">
    <source>
        <dbReference type="EMBL" id="CAF4792216.1"/>
    </source>
</evidence>
<organism evidence="1 3">
    <name type="scientific">Rotaria magnacalcarata</name>
    <dbReference type="NCBI Taxonomy" id="392030"/>
    <lineage>
        <taxon>Eukaryota</taxon>
        <taxon>Metazoa</taxon>
        <taxon>Spiralia</taxon>
        <taxon>Gnathifera</taxon>
        <taxon>Rotifera</taxon>
        <taxon>Eurotatoria</taxon>
        <taxon>Bdelloidea</taxon>
        <taxon>Philodinida</taxon>
        <taxon>Philodinidae</taxon>
        <taxon>Rotaria</taxon>
    </lineage>
</organism>
<protein>
    <submittedName>
        <fullName evidence="1">Uncharacterized protein</fullName>
    </submittedName>
</protein>
<evidence type="ECO:0000313" key="1">
    <source>
        <dbReference type="EMBL" id="CAF4674342.1"/>
    </source>
</evidence>